<dbReference type="GO" id="GO:0008236">
    <property type="term" value="F:serine-type peptidase activity"/>
    <property type="evidence" value="ECO:0007669"/>
    <property type="project" value="InterPro"/>
</dbReference>
<organism evidence="3 4">
    <name type="scientific">Hoylesella loescheii DSM 19665 = JCM 12249 = ATCC 15930</name>
    <dbReference type="NCBI Taxonomy" id="1122985"/>
    <lineage>
        <taxon>Bacteria</taxon>
        <taxon>Pseudomonadati</taxon>
        <taxon>Bacteroidota</taxon>
        <taxon>Bacteroidia</taxon>
        <taxon>Bacteroidales</taxon>
        <taxon>Prevotellaceae</taxon>
        <taxon>Hoylesella</taxon>
    </lineage>
</organism>
<feature type="chain" id="PRO_5001668184" evidence="1">
    <location>
        <begin position="22"/>
        <end position="339"/>
    </location>
</feature>
<sequence length="339" mass="38618">MKRLLLHFFLPLMAVWGLFGACVDVEQYDNNPRGNFEALWRIIDEHYCFFDYKKQAYGLDWNAVYAKYAPQFHDGMTEEQTFEVLTNMLGELKDGHVNLYAPFDVGRDWSWKEDYPSNFSESVLKLYLGTDYKIAAGMKYRILNDNVGYLRCATFTNDFGAGNLDRILLYFAPCNGLIIDLRENGGGLVTSAEALAARFTNKEVLVGYIQHKTGRGHNDFSPRRQQILKPSKGLRWQKRVVVLTNRGVYSAANEFVKYMLCLPQVTVVGDRTGGGAGLPFSSELPNGWMVRFSACPMYDREGNDTEFGIPSTHRVDMRTADLLKGRDTLIEYARKLLAQ</sequence>
<dbReference type="eggNOG" id="COG0793">
    <property type="taxonomic scope" value="Bacteria"/>
</dbReference>
<reference evidence="3 4" key="1">
    <citation type="submission" date="2013-08" db="EMBL/GenBank/DDBJ databases">
        <authorList>
            <person name="Weinstock G."/>
            <person name="Sodergren E."/>
            <person name="Wylie T."/>
            <person name="Fulton L."/>
            <person name="Fulton R."/>
            <person name="Fronick C."/>
            <person name="O'Laughlin M."/>
            <person name="Godfrey J."/>
            <person name="Miner T."/>
            <person name="Herter B."/>
            <person name="Appelbaum E."/>
            <person name="Cordes M."/>
            <person name="Lek S."/>
            <person name="Wollam A."/>
            <person name="Pepin K.H."/>
            <person name="Palsikar V.B."/>
            <person name="Mitreva M."/>
            <person name="Wilson R.K."/>
        </authorList>
    </citation>
    <scope>NUCLEOTIDE SEQUENCE [LARGE SCALE GENOMIC DNA]</scope>
    <source>
        <strain evidence="3 4">ATCC 15930</strain>
    </source>
</reference>
<keyword evidence="1" id="KW-0732">Signal</keyword>
<dbReference type="SMART" id="SM00245">
    <property type="entry name" value="TSPc"/>
    <property type="match status" value="1"/>
</dbReference>
<dbReference type="RefSeq" id="WP_025790057.1">
    <property type="nucleotide sequence ID" value="NZ_KB899220.1"/>
</dbReference>
<dbReference type="Proteomes" id="UP000027442">
    <property type="component" value="Unassembled WGS sequence"/>
</dbReference>
<name>A0A069QJ20_HOYLO</name>
<protein>
    <submittedName>
        <fullName evidence="3">Peptidase, S41 family</fullName>
    </submittedName>
</protein>
<feature type="signal peptide" evidence="1">
    <location>
        <begin position="1"/>
        <end position="21"/>
    </location>
</feature>
<feature type="domain" description="Tail specific protease" evidence="2">
    <location>
        <begin position="116"/>
        <end position="316"/>
    </location>
</feature>
<dbReference type="PANTHER" id="PTHR11261">
    <property type="entry name" value="INTERPHOTORECEPTOR RETINOID-BINDING PROTEIN"/>
    <property type="match status" value="1"/>
</dbReference>
<keyword evidence="4" id="KW-1185">Reference proteome</keyword>
<dbReference type="Gene3D" id="3.30.750.44">
    <property type="match status" value="1"/>
</dbReference>
<evidence type="ECO:0000259" key="2">
    <source>
        <dbReference type="SMART" id="SM00245"/>
    </source>
</evidence>
<dbReference type="Pfam" id="PF14684">
    <property type="entry name" value="Tricorn_C1"/>
    <property type="match status" value="1"/>
</dbReference>
<evidence type="ECO:0000313" key="3">
    <source>
        <dbReference type="EMBL" id="KDR52848.1"/>
    </source>
</evidence>
<dbReference type="Pfam" id="PF03572">
    <property type="entry name" value="Peptidase_S41"/>
    <property type="match status" value="1"/>
</dbReference>
<dbReference type="InterPro" id="IPR029045">
    <property type="entry name" value="ClpP/crotonase-like_dom_sf"/>
</dbReference>
<dbReference type="PANTHER" id="PTHR11261:SF3">
    <property type="entry name" value="RETINOL-BINDING PROTEIN 3"/>
    <property type="match status" value="1"/>
</dbReference>
<proteinExistence type="predicted"/>
<evidence type="ECO:0000313" key="4">
    <source>
        <dbReference type="Proteomes" id="UP000027442"/>
    </source>
</evidence>
<dbReference type="InterPro" id="IPR005151">
    <property type="entry name" value="Tail-specific_protease"/>
</dbReference>
<dbReference type="InterPro" id="IPR028204">
    <property type="entry name" value="Tricorn_C1"/>
</dbReference>
<dbReference type="EMBL" id="JNGW01000043">
    <property type="protein sequence ID" value="KDR52848.1"/>
    <property type="molecule type" value="Genomic_DNA"/>
</dbReference>
<evidence type="ECO:0000256" key="1">
    <source>
        <dbReference type="SAM" id="SignalP"/>
    </source>
</evidence>
<dbReference type="PATRIC" id="fig|1122985.7.peg.1122"/>
<comment type="caution">
    <text evidence="3">The sequence shown here is derived from an EMBL/GenBank/DDBJ whole genome shotgun (WGS) entry which is preliminary data.</text>
</comment>
<dbReference type="AlphaFoldDB" id="A0A069QJ20"/>
<accession>A0A069QJ20</accession>
<dbReference type="Gene3D" id="3.90.226.10">
    <property type="entry name" value="2-enoyl-CoA Hydratase, Chain A, domain 1"/>
    <property type="match status" value="1"/>
</dbReference>
<dbReference type="PROSITE" id="PS51257">
    <property type="entry name" value="PROKAR_LIPOPROTEIN"/>
    <property type="match status" value="1"/>
</dbReference>
<dbReference type="SUPFAM" id="SSF52096">
    <property type="entry name" value="ClpP/crotonase"/>
    <property type="match status" value="1"/>
</dbReference>
<dbReference type="GO" id="GO:0006508">
    <property type="term" value="P:proteolysis"/>
    <property type="evidence" value="ECO:0007669"/>
    <property type="project" value="InterPro"/>
</dbReference>
<dbReference type="CDD" id="cd07563">
    <property type="entry name" value="Peptidase_S41_IRBP"/>
    <property type="match status" value="1"/>
</dbReference>
<gene>
    <name evidence="3" type="ORF">HMPREF1991_01081</name>
</gene>
<dbReference type="HOGENOM" id="CLU_034080_0_0_10"/>